<evidence type="ECO:0008006" key="7">
    <source>
        <dbReference type="Google" id="ProtNLM"/>
    </source>
</evidence>
<evidence type="ECO:0000259" key="3">
    <source>
        <dbReference type="Pfam" id="PF09922"/>
    </source>
</evidence>
<evidence type="ECO:0000313" key="6">
    <source>
        <dbReference type="Proteomes" id="UP000632125"/>
    </source>
</evidence>
<comment type="caution">
    <text evidence="5">The sequence shown here is derived from an EMBL/GenBank/DDBJ whole genome shotgun (WGS) entry which is preliminary data.</text>
</comment>
<feature type="transmembrane region" description="Helical" evidence="2">
    <location>
        <begin position="69"/>
        <end position="87"/>
    </location>
</feature>
<proteinExistence type="predicted"/>
<dbReference type="Pfam" id="PF22570">
    <property type="entry name" value="LiaF-TM"/>
    <property type="match status" value="1"/>
</dbReference>
<dbReference type="AlphaFoldDB" id="A0A927H903"/>
<feature type="domain" description="LiaF transmembrane" evidence="4">
    <location>
        <begin position="42"/>
        <end position="148"/>
    </location>
</feature>
<keyword evidence="2" id="KW-0472">Membrane</keyword>
<feature type="region of interest" description="Disordered" evidence="1">
    <location>
        <begin position="148"/>
        <end position="220"/>
    </location>
</feature>
<dbReference type="EMBL" id="JACXIY010000041">
    <property type="protein sequence ID" value="MBD2872117.1"/>
    <property type="molecule type" value="Genomic_DNA"/>
</dbReference>
<dbReference type="NCBIfam" id="NF040535">
    <property type="entry name" value="LiaF_C_term"/>
    <property type="match status" value="1"/>
</dbReference>
<evidence type="ECO:0000256" key="1">
    <source>
        <dbReference type="SAM" id="MobiDB-lite"/>
    </source>
</evidence>
<accession>A0A927H903</accession>
<reference evidence="5" key="1">
    <citation type="submission" date="2020-09" db="EMBL/GenBank/DDBJ databases">
        <title>A novel bacterium of genus Paenibacillus, isolated from South China Sea.</title>
        <authorList>
            <person name="Huang H."/>
            <person name="Mo K."/>
            <person name="Hu Y."/>
        </authorList>
    </citation>
    <scope>NUCLEOTIDE SEQUENCE</scope>
    <source>
        <strain evidence="5">IB182493</strain>
    </source>
</reference>
<feature type="transmembrane region" description="Helical" evidence="2">
    <location>
        <begin position="37"/>
        <end position="57"/>
    </location>
</feature>
<dbReference type="InterPro" id="IPR024425">
    <property type="entry name" value="LiaF-like_C"/>
</dbReference>
<feature type="domain" description="Cell wall-active antibiotics response LiaF-like C-terminal" evidence="3">
    <location>
        <begin position="246"/>
        <end position="360"/>
    </location>
</feature>
<dbReference type="InterPro" id="IPR047793">
    <property type="entry name" value="LiaF_C"/>
</dbReference>
<evidence type="ECO:0000313" key="5">
    <source>
        <dbReference type="EMBL" id="MBD2872117.1"/>
    </source>
</evidence>
<keyword evidence="6" id="KW-1185">Reference proteome</keyword>
<feature type="transmembrane region" description="Helical" evidence="2">
    <location>
        <begin position="125"/>
        <end position="143"/>
    </location>
</feature>
<organism evidence="5 6">
    <name type="scientific">Paenibacillus arenilitoris</name>
    <dbReference type="NCBI Taxonomy" id="2772299"/>
    <lineage>
        <taxon>Bacteria</taxon>
        <taxon>Bacillati</taxon>
        <taxon>Bacillota</taxon>
        <taxon>Bacilli</taxon>
        <taxon>Bacillales</taxon>
        <taxon>Paenibacillaceae</taxon>
        <taxon>Paenibacillus</taxon>
    </lineage>
</organism>
<feature type="compositionally biased region" description="Pro residues" evidence="1">
    <location>
        <begin position="168"/>
        <end position="177"/>
    </location>
</feature>
<feature type="transmembrane region" description="Helical" evidence="2">
    <location>
        <begin position="99"/>
        <end position="119"/>
    </location>
</feature>
<feature type="compositionally biased region" description="Basic and acidic residues" evidence="1">
    <location>
        <begin position="178"/>
        <end position="188"/>
    </location>
</feature>
<keyword evidence="2" id="KW-1133">Transmembrane helix</keyword>
<name>A0A927H903_9BACL</name>
<protein>
    <recommendedName>
        <fullName evidence="7">Cell wall-active antibiotics response protein</fullName>
    </recommendedName>
</protein>
<sequence>MPISIGRPFAEHAPSVILKLSNFAGSIRSWGCLNGNFASRLFTGLIIIAVGVIFLLKQTGHVTFDIGDLFKTYWPVILIVVGIQGLLKGRSYGGGSNWWGAIVILVGFVFLGKNLEWFAWSLGDIIPYIWPVVVILVGINLIWRPKSRRNRPPSDEWKSYRPYQDQTPVPPAPPLHPDPTKEPIDLSKELPGTAKQDAPPSYSKDAAYEEIPSPPKKNFQEWKHHHKEHVEWWNHGDSKAQTRSGFIGDIHIGHDYWDLKPLNVSHFIGDTVLDLTKAQVSPGETRICISSFIGDVKVFVPNDFDVAVQVISSAFIGDVKVLDRKEGGMFNNINIQSPYYSESEKRIKLVVSTFIGDVRVTKVG</sequence>
<gene>
    <name evidence="5" type="ORF">IDH41_26400</name>
</gene>
<evidence type="ECO:0000259" key="4">
    <source>
        <dbReference type="Pfam" id="PF22570"/>
    </source>
</evidence>
<keyword evidence="2" id="KW-0812">Transmembrane</keyword>
<dbReference type="Proteomes" id="UP000632125">
    <property type="component" value="Unassembled WGS sequence"/>
</dbReference>
<evidence type="ECO:0000256" key="2">
    <source>
        <dbReference type="SAM" id="Phobius"/>
    </source>
</evidence>
<dbReference type="InterPro" id="IPR054331">
    <property type="entry name" value="LiaF_TM"/>
</dbReference>
<dbReference type="Pfam" id="PF09922">
    <property type="entry name" value="LiaF-like_C"/>
    <property type="match status" value="1"/>
</dbReference>